<keyword evidence="12" id="KW-1185">Reference proteome</keyword>
<keyword evidence="4 8" id="KW-0808">Transferase</keyword>
<evidence type="ECO:0000313" key="11">
    <source>
        <dbReference type="EMBL" id="CAB3678372.1"/>
    </source>
</evidence>
<dbReference type="InterPro" id="IPR000878">
    <property type="entry name" value="4pyrrol_Mease"/>
</dbReference>
<dbReference type="RefSeq" id="WP_254600488.1">
    <property type="nucleotide sequence ID" value="NZ_CADIJQ010000001.1"/>
</dbReference>
<feature type="domain" description="Tetrapyrrole methylase" evidence="10">
    <location>
        <begin position="5"/>
        <end position="211"/>
    </location>
</feature>
<keyword evidence="5" id="KW-0949">S-adenosyl-L-methionine</keyword>
<evidence type="ECO:0000256" key="8">
    <source>
        <dbReference type="RuleBase" id="RU003960"/>
    </source>
</evidence>
<dbReference type="Pfam" id="PF00590">
    <property type="entry name" value="TP_methylase"/>
    <property type="match status" value="1"/>
</dbReference>
<organism evidence="11 12">
    <name type="scientific">Achromobacter kerstersii</name>
    <dbReference type="NCBI Taxonomy" id="1353890"/>
    <lineage>
        <taxon>Bacteria</taxon>
        <taxon>Pseudomonadati</taxon>
        <taxon>Pseudomonadota</taxon>
        <taxon>Betaproteobacteria</taxon>
        <taxon>Burkholderiales</taxon>
        <taxon>Alcaligenaceae</taxon>
        <taxon>Achromobacter</taxon>
    </lineage>
</organism>
<gene>
    <name evidence="11" type="primary">nasF</name>
    <name evidence="11" type="ORF">LMG3441_01450</name>
</gene>
<comment type="pathway">
    <text evidence="7">Porphyrin-containing compound metabolism; siroheme biosynthesis; precorrin-2 from uroporphyrinogen III: step 1/1.</text>
</comment>
<evidence type="ECO:0000256" key="4">
    <source>
        <dbReference type="ARBA" id="ARBA00022679"/>
    </source>
</evidence>
<evidence type="ECO:0000256" key="2">
    <source>
        <dbReference type="ARBA" id="ARBA00012162"/>
    </source>
</evidence>
<evidence type="ECO:0000256" key="3">
    <source>
        <dbReference type="ARBA" id="ARBA00022603"/>
    </source>
</evidence>
<evidence type="ECO:0000256" key="9">
    <source>
        <dbReference type="SAM" id="MobiDB-lite"/>
    </source>
</evidence>
<dbReference type="FunFam" id="3.40.1010.10:FF:000001">
    <property type="entry name" value="Siroheme synthase"/>
    <property type="match status" value="1"/>
</dbReference>
<dbReference type="CDD" id="cd11642">
    <property type="entry name" value="SUMT"/>
    <property type="match status" value="1"/>
</dbReference>
<feature type="region of interest" description="Disordered" evidence="9">
    <location>
        <begin position="251"/>
        <end position="274"/>
    </location>
</feature>
<dbReference type="EC" id="2.1.1.107" evidence="2"/>
<dbReference type="NCBIfam" id="TIGR01469">
    <property type="entry name" value="cobA_cysG_Cterm"/>
    <property type="match status" value="1"/>
</dbReference>
<dbReference type="InterPro" id="IPR003043">
    <property type="entry name" value="Uropor_MeTrfase_CS"/>
</dbReference>
<reference evidence="11 12" key="1">
    <citation type="submission" date="2020-04" db="EMBL/GenBank/DDBJ databases">
        <authorList>
            <person name="De Canck E."/>
        </authorList>
    </citation>
    <scope>NUCLEOTIDE SEQUENCE [LARGE SCALE GENOMIC DNA]</scope>
    <source>
        <strain evidence="11 12">LMG 3441</strain>
    </source>
</reference>
<evidence type="ECO:0000256" key="7">
    <source>
        <dbReference type="ARBA" id="ARBA00025705"/>
    </source>
</evidence>
<dbReference type="InterPro" id="IPR035996">
    <property type="entry name" value="4pyrrol_Methylase_sf"/>
</dbReference>
<protein>
    <recommendedName>
        <fullName evidence="2">uroporphyrinogen-III C-methyltransferase</fullName>
        <ecNumber evidence="2">2.1.1.107</ecNumber>
    </recommendedName>
</protein>
<dbReference type="UniPathway" id="UPA00262">
    <property type="reaction ID" value="UER00211"/>
</dbReference>
<keyword evidence="3 8" id="KW-0489">Methyltransferase</keyword>
<evidence type="ECO:0000313" key="12">
    <source>
        <dbReference type="Proteomes" id="UP000494269"/>
    </source>
</evidence>
<dbReference type="GO" id="GO:0019354">
    <property type="term" value="P:siroheme biosynthetic process"/>
    <property type="evidence" value="ECO:0007669"/>
    <property type="project" value="UniProtKB-UniPathway"/>
</dbReference>
<dbReference type="Gene3D" id="3.30.950.10">
    <property type="entry name" value="Methyltransferase, Cobalt-precorrin-4 Transmethylase, Domain 2"/>
    <property type="match status" value="1"/>
</dbReference>
<dbReference type="PROSITE" id="PS00839">
    <property type="entry name" value="SUMT_1"/>
    <property type="match status" value="1"/>
</dbReference>
<dbReference type="NCBIfam" id="NF004790">
    <property type="entry name" value="PRK06136.1"/>
    <property type="match status" value="1"/>
</dbReference>
<dbReference type="PANTHER" id="PTHR45790:SF3">
    <property type="entry name" value="S-ADENOSYL-L-METHIONINE-DEPENDENT UROPORPHYRINOGEN III METHYLTRANSFERASE, CHLOROPLASTIC"/>
    <property type="match status" value="1"/>
</dbReference>
<sequence length="274" mass="29021">MNPSVWLIGAGPGDPELLTLKAVRALGLADVVLVDDLVNPQVLDYCAQARLVHVGKRGGCRSTPQAFIQRLMLRYARQGLRVARLKGGDPCIFGRGGEEAQWLSDHGVGCEIINGITAGLAAATACGIPLTQRGMAQGVTLITAHSQDGTMPDWTGLARSGTTLVVYMGVAKLHDMSSQLLAAGMAPDTPVAMIERASLADQRECRSTLAAMTHDAQDFQLRSPAVLVIGNVAACQVFGAMDTPMDAPMETPMVTSTKDTPMLTSTEPVLRRRA</sequence>
<comment type="similarity">
    <text evidence="1 8">Belongs to the precorrin methyltransferase family.</text>
</comment>
<dbReference type="AlphaFoldDB" id="A0A6S6ZGZ1"/>
<dbReference type="InterPro" id="IPR050161">
    <property type="entry name" value="Siro_Cobalamin_biosynth"/>
</dbReference>
<dbReference type="Gene3D" id="3.40.1010.10">
    <property type="entry name" value="Cobalt-precorrin-4 Transmethylase, Domain 1"/>
    <property type="match status" value="1"/>
</dbReference>
<dbReference type="EMBL" id="CADIJQ010000001">
    <property type="protein sequence ID" value="CAB3678372.1"/>
    <property type="molecule type" value="Genomic_DNA"/>
</dbReference>
<dbReference type="SUPFAM" id="SSF53790">
    <property type="entry name" value="Tetrapyrrole methylase"/>
    <property type="match status" value="1"/>
</dbReference>
<evidence type="ECO:0000256" key="1">
    <source>
        <dbReference type="ARBA" id="ARBA00005879"/>
    </source>
</evidence>
<dbReference type="GO" id="GO:0004851">
    <property type="term" value="F:uroporphyrin-III C-methyltransferase activity"/>
    <property type="evidence" value="ECO:0007669"/>
    <property type="project" value="UniProtKB-EC"/>
</dbReference>
<feature type="compositionally biased region" description="Polar residues" evidence="9">
    <location>
        <begin position="253"/>
        <end position="267"/>
    </location>
</feature>
<accession>A0A6S6ZGZ1</accession>
<dbReference type="InterPro" id="IPR014776">
    <property type="entry name" value="4pyrrole_Mease_sub2"/>
</dbReference>
<dbReference type="PANTHER" id="PTHR45790">
    <property type="entry name" value="SIROHEME SYNTHASE-RELATED"/>
    <property type="match status" value="1"/>
</dbReference>
<evidence type="ECO:0000259" key="10">
    <source>
        <dbReference type="Pfam" id="PF00590"/>
    </source>
</evidence>
<dbReference type="PROSITE" id="PS00840">
    <property type="entry name" value="SUMT_2"/>
    <property type="match status" value="1"/>
</dbReference>
<dbReference type="InterPro" id="IPR014777">
    <property type="entry name" value="4pyrrole_Mease_sub1"/>
</dbReference>
<proteinExistence type="inferred from homology"/>
<keyword evidence="6" id="KW-0627">Porphyrin biosynthesis</keyword>
<evidence type="ECO:0000256" key="6">
    <source>
        <dbReference type="ARBA" id="ARBA00023244"/>
    </source>
</evidence>
<dbReference type="Proteomes" id="UP000494269">
    <property type="component" value="Unassembled WGS sequence"/>
</dbReference>
<name>A0A6S6ZGZ1_9BURK</name>
<dbReference type="InterPro" id="IPR006366">
    <property type="entry name" value="CobA/CysG_C"/>
</dbReference>
<dbReference type="GO" id="GO:0032259">
    <property type="term" value="P:methylation"/>
    <property type="evidence" value="ECO:0007669"/>
    <property type="project" value="UniProtKB-KW"/>
</dbReference>
<evidence type="ECO:0000256" key="5">
    <source>
        <dbReference type="ARBA" id="ARBA00022691"/>
    </source>
</evidence>